<evidence type="ECO:0000256" key="5">
    <source>
        <dbReference type="SAM" id="Phobius"/>
    </source>
</evidence>
<dbReference type="InterPro" id="IPR001478">
    <property type="entry name" value="PDZ"/>
</dbReference>
<evidence type="ECO:0000313" key="8">
    <source>
        <dbReference type="Proteomes" id="UP000016491"/>
    </source>
</evidence>
<dbReference type="PANTHER" id="PTHR22939:SF129">
    <property type="entry name" value="SERINE PROTEASE HTRA2, MITOCHONDRIAL"/>
    <property type="match status" value="1"/>
</dbReference>
<comment type="caution">
    <text evidence="7">The sequence shown here is derived from an EMBL/GenBank/DDBJ whole genome shotgun (WGS) entry which is preliminary data.</text>
</comment>
<keyword evidence="3" id="KW-0378">Hydrolase</keyword>
<keyword evidence="5" id="KW-0472">Membrane</keyword>
<dbReference type="InterPro" id="IPR043504">
    <property type="entry name" value="Peptidase_S1_PA_chymotrypsin"/>
</dbReference>
<dbReference type="PRINTS" id="PR00834">
    <property type="entry name" value="PROTEASES2C"/>
</dbReference>
<dbReference type="SUPFAM" id="SSF50494">
    <property type="entry name" value="Trypsin-like serine proteases"/>
    <property type="match status" value="1"/>
</dbReference>
<comment type="similarity">
    <text evidence="1">Belongs to the peptidase S1C family.</text>
</comment>
<dbReference type="GO" id="GO:0006508">
    <property type="term" value="P:proteolysis"/>
    <property type="evidence" value="ECO:0007669"/>
    <property type="project" value="UniProtKB-KW"/>
</dbReference>
<dbReference type="InterPro" id="IPR009003">
    <property type="entry name" value="Peptidase_S1_PA"/>
</dbReference>
<dbReference type="PROSITE" id="PS50106">
    <property type="entry name" value="PDZ"/>
    <property type="match status" value="1"/>
</dbReference>
<protein>
    <submittedName>
        <fullName evidence="7">PDZ/DHR/GLGF domain protein</fullName>
    </submittedName>
</protein>
<sequence length="448" mass="49070">MLFKGEKSMPDTEGPEKRNPGNREFMREKIVKQPLSKRQIAKRVLILMCLAVLFGVISAVSFVLAKPLADRYLGREETEESTSIVFAKDDPETAAVGPTQEETLPIHVEEEELQKAIEDALTRYSFTPDNLNSFYSSLRDVAVQADKGIVKISSGKQQTDLFGNPVESTGDYAGAVIAKTPGEYLIFTCADAVRQADSISVTFSDGTKVTGQTKQIDEVLNMAVISVKCQELGEELRKEIKILTLGNSYSVKTGDIVIGVGGPSGQVHSMTYGTVSYIARNVQMTDGITRIIYADICSNSTMGTFLLNTAGEIIGWTSDDYKNEENRDITASVSISDYKPVIEKMTNGHQVPYFGVRGQEVNEAMAESGIPQGVYVVEAVSGGPAYDAGIQNGDIITLFGEKEITTFKELQMQIENARCGSRVTVKIMRKGPDGYKELDPFEVEIRAR</sequence>
<feature type="domain" description="PDZ" evidence="6">
    <location>
        <begin position="339"/>
        <end position="431"/>
    </location>
</feature>
<dbReference type="PANTHER" id="PTHR22939">
    <property type="entry name" value="SERINE PROTEASE FAMILY S1C HTRA-RELATED"/>
    <property type="match status" value="1"/>
</dbReference>
<reference evidence="7 8" key="1">
    <citation type="submission" date="2013-07" db="EMBL/GenBank/DDBJ databases">
        <authorList>
            <person name="Weinstock G."/>
            <person name="Sodergren E."/>
            <person name="Wylie T."/>
            <person name="Fulton L."/>
            <person name="Fulton R."/>
            <person name="Fronick C."/>
            <person name="O'Laughlin M."/>
            <person name="Godfrey J."/>
            <person name="Miner T."/>
            <person name="Herter B."/>
            <person name="Appelbaum E."/>
            <person name="Cordes M."/>
            <person name="Lek S."/>
            <person name="Wollam A."/>
            <person name="Pepin K.H."/>
            <person name="Palsikar V.B."/>
            <person name="Mitreva M."/>
            <person name="Wilson R.K."/>
        </authorList>
    </citation>
    <scope>NUCLEOTIDE SEQUENCE [LARGE SCALE GENOMIC DNA]</scope>
    <source>
        <strain evidence="7 8">ATCC 14940</strain>
    </source>
</reference>
<evidence type="ECO:0000256" key="2">
    <source>
        <dbReference type="ARBA" id="ARBA00022670"/>
    </source>
</evidence>
<keyword evidence="5" id="KW-1133">Transmembrane helix</keyword>
<dbReference type="AlphaFoldDB" id="A0ABC9U3P2"/>
<evidence type="ECO:0000256" key="1">
    <source>
        <dbReference type="ARBA" id="ARBA00010541"/>
    </source>
</evidence>
<evidence type="ECO:0000313" key="7">
    <source>
        <dbReference type="EMBL" id="ERI80577.1"/>
    </source>
</evidence>
<gene>
    <name evidence="7" type="ORF">CLOSYM_00190</name>
</gene>
<dbReference type="Proteomes" id="UP000016491">
    <property type="component" value="Unassembled WGS sequence"/>
</dbReference>
<feature type="region of interest" description="Disordered" evidence="4">
    <location>
        <begin position="1"/>
        <end position="23"/>
    </location>
</feature>
<name>A0ABC9U3P2_CLOSY</name>
<dbReference type="Gene3D" id="2.40.10.10">
    <property type="entry name" value="Trypsin-like serine proteases"/>
    <property type="match status" value="2"/>
</dbReference>
<evidence type="ECO:0000256" key="4">
    <source>
        <dbReference type="SAM" id="MobiDB-lite"/>
    </source>
</evidence>
<keyword evidence="5" id="KW-0812">Transmembrane</keyword>
<dbReference type="SMART" id="SM00228">
    <property type="entry name" value="PDZ"/>
    <property type="match status" value="1"/>
</dbReference>
<dbReference type="InterPro" id="IPR036034">
    <property type="entry name" value="PDZ_sf"/>
</dbReference>
<evidence type="ECO:0000256" key="3">
    <source>
        <dbReference type="ARBA" id="ARBA00022801"/>
    </source>
</evidence>
<dbReference type="GO" id="GO:0008233">
    <property type="term" value="F:peptidase activity"/>
    <property type="evidence" value="ECO:0007669"/>
    <property type="project" value="UniProtKB-KW"/>
</dbReference>
<dbReference type="InterPro" id="IPR001940">
    <property type="entry name" value="Peptidase_S1C"/>
</dbReference>
<dbReference type="Gene3D" id="2.30.42.10">
    <property type="match status" value="1"/>
</dbReference>
<keyword evidence="2" id="KW-0645">Protease</keyword>
<dbReference type="Pfam" id="PF13180">
    <property type="entry name" value="PDZ_2"/>
    <property type="match status" value="1"/>
</dbReference>
<dbReference type="Pfam" id="PF13365">
    <property type="entry name" value="Trypsin_2"/>
    <property type="match status" value="1"/>
</dbReference>
<dbReference type="SUPFAM" id="SSF50156">
    <property type="entry name" value="PDZ domain-like"/>
    <property type="match status" value="1"/>
</dbReference>
<proteinExistence type="inferred from homology"/>
<accession>A0ABC9U3P2</accession>
<feature type="transmembrane region" description="Helical" evidence="5">
    <location>
        <begin position="44"/>
        <end position="65"/>
    </location>
</feature>
<dbReference type="EMBL" id="AWSU01000017">
    <property type="protein sequence ID" value="ERI80577.1"/>
    <property type="molecule type" value="Genomic_DNA"/>
</dbReference>
<evidence type="ECO:0000259" key="6">
    <source>
        <dbReference type="PROSITE" id="PS50106"/>
    </source>
</evidence>
<organism evidence="7 8">
    <name type="scientific">[Clostridium] symbiosum ATCC 14940</name>
    <dbReference type="NCBI Taxonomy" id="411472"/>
    <lineage>
        <taxon>Bacteria</taxon>
        <taxon>Bacillati</taxon>
        <taxon>Bacillota</taxon>
        <taxon>Clostridia</taxon>
        <taxon>Lachnospirales</taxon>
        <taxon>Lachnospiraceae</taxon>
        <taxon>Otoolea</taxon>
    </lineage>
</organism>